<accession>A0A1Y2HIW5</accession>
<dbReference type="Proteomes" id="UP000193411">
    <property type="component" value="Unassembled WGS sequence"/>
</dbReference>
<feature type="region of interest" description="Disordered" evidence="1">
    <location>
        <begin position="1"/>
        <end position="44"/>
    </location>
</feature>
<evidence type="ECO:0000313" key="3">
    <source>
        <dbReference type="Proteomes" id="UP000193411"/>
    </source>
</evidence>
<evidence type="ECO:0000256" key="1">
    <source>
        <dbReference type="SAM" id="MobiDB-lite"/>
    </source>
</evidence>
<dbReference type="EMBL" id="MCFL01000027">
    <property type="protein sequence ID" value="ORZ34557.1"/>
    <property type="molecule type" value="Genomic_DNA"/>
</dbReference>
<comment type="caution">
    <text evidence="2">The sequence shown here is derived from an EMBL/GenBank/DDBJ whole genome shotgun (WGS) entry which is preliminary data.</text>
</comment>
<evidence type="ECO:0000313" key="2">
    <source>
        <dbReference type="EMBL" id="ORZ34557.1"/>
    </source>
</evidence>
<protein>
    <submittedName>
        <fullName evidence="2">Uncharacterized protein</fullName>
    </submittedName>
</protein>
<feature type="compositionally biased region" description="Pro residues" evidence="1">
    <location>
        <begin position="18"/>
        <end position="27"/>
    </location>
</feature>
<reference evidence="2 3" key="1">
    <citation type="submission" date="2016-07" db="EMBL/GenBank/DDBJ databases">
        <title>Pervasive Adenine N6-methylation of Active Genes in Fungi.</title>
        <authorList>
            <consortium name="DOE Joint Genome Institute"/>
            <person name="Mondo S.J."/>
            <person name="Dannebaum R.O."/>
            <person name="Kuo R.C."/>
            <person name="Labutti K."/>
            <person name="Haridas S."/>
            <person name="Kuo A."/>
            <person name="Salamov A."/>
            <person name="Ahrendt S.R."/>
            <person name="Lipzen A."/>
            <person name="Sullivan W."/>
            <person name="Andreopoulos W.B."/>
            <person name="Clum A."/>
            <person name="Lindquist E."/>
            <person name="Daum C."/>
            <person name="Ramamoorthy G.K."/>
            <person name="Gryganskyi A."/>
            <person name="Culley D."/>
            <person name="Magnuson J.K."/>
            <person name="James T.Y."/>
            <person name="O'Malley M.A."/>
            <person name="Stajich J.E."/>
            <person name="Spatafora J.W."/>
            <person name="Visel A."/>
            <person name="Grigoriev I.V."/>
        </authorList>
    </citation>
    <scope>NUCLEOTIDE SEQUENCE [LARGE SCALE GENOMIC DNA]</scope>
    <source>
        <strain evidence="2 3">PL171</strain>
    </source>
</reference>
<organism evidence="2 3">
    <name type="scientific">Catenaria anguillulae PL171</name>
    <dbReference type="NCBI Taxonomy" id="765915"/>
    <lineage>
        <taxon>Eukaryota</taxon>
        <taxon>Fungi</taxon>
        <taxon>Fungi incertae sedis</taxon>
        <taxon>Blastocladiomycota</taxon>
        <taxon>Blastocladiomycetes</taxon>
        <taxon>Blastocladiales</taxon>
        <taxon>Catenariaceae</taxon>
        <taxon>Catenaria</taxon>
    </lineage>
</organism>
<proteinExistence type="predicted"/>
<dbReference type="AlphaFoldDB" id="A0A1Y2HIW5"/>
<sequence>MPNMLTSNPPAPLALRFPPSPSPPPLPTIRHSSPSHPRSRVARPDQSCCRCHRRRDLFQEFPRGRRRRPILPCQFPSRRHRRRRRLTILTNPIPLRPRSNSACFGNSSCFHPENSTATRPIRHPCHQEQRACAIRQRAVVHARAFCETPQC</sequence>
<gene>
    <name evidence="2" type="ORF">BCR44DRAFT_1147382</name>
</gene>
<keyword evidence="3" id="KW-1185">Reference proteome</keyword>
<name>A0A1Y2HIW5_9FUNG</name>